<dbReference type="AlphaFoldDB" id="A0A1H4M915"/>
<sequence length="231" mass="26320">MAKLLPWVMMPSEWILEGGLREFRWAAEIGANNIAALVTLAPILHHADRESGITRLTYDDFELITSLSRTKIAAGLELLTERQLIERDPEGRSTYKLSNFNPSIGWAKFPALRLYRGRRIPFFHELNLRKRTELDAMKLWYFIAARRDNEVNLAKATYDQIEEVTGIARERIKTGLSLLAANSLVHVEHIPSRQSEYGIANAYRLPQIDASRHMGTVGRGLTKHDDLLEGL</sequence>
<dbReference type="RefSeq" id="WP_090329444.1">
    <property type="nucleotide sequence ID" value="NZ_FNSL01000001.1"/>
</dbReference>
<evidence type="ECO:0000313" key="2">
    <source>
        <dbReference type="Proteomes" id="UP000199064"/>
    </source>
</evidence>
<organism evidence="1 2">
    <name type="scientific">Nitratireductor aquibiodomus</name>
    <dbReference type="NCBI Taxonomy" id="204799"/>
    <lineage>
        <taxon>Bacteria</taxon>
        <taxon>Pseudomonadati</taxon>
        <taxon>Pseudomonadota</taxon>
        <taxon>Alphaproteobacteria</taxon>
        <taxon>Hyphomicrobiales</taxon>
        <taxon>Phyllobacteriaceae</taxon>
        <taxon>Nitratireductor</taxon>
    </lineage>
</organism>
<proteinExistence type="predicted"/>
<evidence type="ECO:0000313" key="1">
    <source>
        <dbReference type="EMBL" id="SEB79297.1"/>
    </source>
</evidence>
<gene>
    <name evidence="1" type="ORF">SAMN05216452_3196</name>
</gene>
<name>A0A1H4M915_9HYPH</name>
<dbReference type="Proteomes" id="UP000199064">
    <property type="component" value="Unassembled WGS sequence"/>
</dbReference>
<protein>
    <submittedName>
        <fullName evidence="1">Uncharacterized protein</fullName>
    </submittedName>
</protein>
<dbReference type="EMBL" id="FNSL01000001">
    <property type="protein sequence ID" value="SEB79297.1"/>
    <property type="molecule type" value="Genomic_DNA"/>
</dbReference>
<keyword evidence="2" id="KW-1185">Reference proteome</keyword>
<accession>A0A1H4M915</accession>
<reference evidence="2" key="1">
    <citation type="submission" date="2016-10" db="EMBL/GenBank/DDBJ databases">
        <authorList>
            <person name="Varghese N."/>
            <person name="Submissions S."/>
        </authorList>
    </citation>
    <scope>NUCLEOTIDE SEQUENCE [LARGE SCALE GENOMIC DNA]</scope>
    <source>
        <strain evidence="2">ES.061</strain>
    </source>
</reference>